<name>A0AA39WF03_9PEZI</name>
<dbReference type="PANTHER" id="PTHR10758">
    <property type="entry name" value="26S PROTEASOME NON-ATPASE REGULATORY SUBUNIT 3/COP9 SIGNALOSOME COMPLEX SUBUNIT 3"/>
    <property type="match status" value="1"/>
</dbReference>
<reference evidence="3" key="1">
    <citation type="submission" date="2023-06" db="EMBL/GenBank/DDBJ databases">
        <title>Genome-scale phylogeny and comparative genomics of the fungal order Sordariales.</title>
        <authorList>
            <consortium name="Lawrence Berkeley National Laboratory"/>
            <person name="Hensen N."/>
            <person name="Bonometti L."/>
            <person name="Westerberg I."/>
            <person name="Brannstrom I.O."/>
            <person name="Guillou S."/>
            <person name="Cros-Aarteil S."/>
            <person name="Calhoun S."/>
            <person name="Haridas S."/>
            <person name="Kuo A."/>
            <person name="Mondo S."/>
            <person name="Pangilinan J."/>
            <person name="Riley R."/>
            <person name="Labutti K."/>
            <person name="Andreopoulos B."/>
            <person name="Lipzen A."/>
            <person name="Chen C."/>
            <person name="Yanf M."/>
            <person name="Daum C."/>
            <person name="Ng V."/>
            <person name="Clum A."/>
            <person name="Steindorff A."/>
            <person name="Ohm R."/>
            <person name="Martin F."/>
            <person name="Silar P."/>
            <person name="Natvig D."/>
            <person name="Lalanne C."/>
            <person name="Gautier V."/>
            <person name="Ament-Velasquez S.L."/>
            <person name="Kruys A."/>
            <person name="Hutchinson M.I."/>
            <person name="Powell A.J."/>
            <person name="Barry K."/>
            <person name="Miller A.N."/>
            <person name="Grigoriev I.V."/>
            <person name="Debuchy R."/>
            <person name="Gladieux P."/>
            <person name="Thoren M.H."/>
            <person name="Johannesson H."/>
        </authorList>
    </citation>
    <scope>NUCLEOTIDE SEQUENCE</scope>
    <source>
        <strain evidence="3">CBS 606.72</strain>
    </source>
</reference>
<dbReference type="GO" id="GO:0006511">
    <property type="term" value="P:ubiquitin-dependent protein catabolic process"/>
    <property type="evidence" value="ECO:0007669"/>
    <property type="project" value="TreeGrafter"/>
</dbReference>
<gene>
    <name evidence="3" type="ORF">B0T14DRAFT_438502</name>
</gene>
<keyword evidence="4" id="KW-1185">Reference proteome</keyword>
<dbReference type="Proteomes" id="UP001175000">
    <property type="component" value="Unassembled WGS sequence"/>
</dbReference>
<organism evidence="3 4">
    <name type="scientific">Immersiella caudata</name>
    <dbReference type="NCBI Taxonomy" id="314043"/>
    <lineage>
        <taxon>Eukaryota</taxon>
        <taxon>Fungi</taxon>
        <taxon>Dikarya</taxon>
        <taxon>Ascomycota</taxon>
        <taxon>Pezizomycotina</taxon>
        <taxon>Sordariomycetes</taxon>
        <taxon>Sordariomycetidae</taxon>
        <taxon>Sordariales</taxon>
        <taxon>Lasiosphaeriaceae</taxon>
        <taxon>Immersiella</taxon>
    </lineage>
</organism>
<dbReference type="GO" id="GO:0008180">
    <property type="term" value="C:COP9 signalosome"/>
    <property type="evidence" value="ECO:0007669"/>
    <property type="project" value="TreeGrafter"/>
</dbReference>
<dbReference type="InterPro" id="IPR055089">
    <property type="entry name" value="COP9_N"/>
</dbReference>
<dbReference type="AlphaFoldDB" id="A0AA39WF03"/>
<evidence type="ECO:0000259" key="2">
    <source>
        <dbReference type="Pfam" id="PF22788"/>
    </source>
</evidence>
<protein>
    <recommendedName>
        <fullName evidence="2">COP9 signalosome complex subunit 3 N-terminal helical repeats domain-containing protein</fullName>
    </recommendedName>
</protein>
<dbReference type="EMBL" id="JAULSU010000006">
    <property type="protein sequence ID" value="KAK0614178.1"/>
    <property type="molecule type" value="Genomic_DNA"/>
</dbReference>
<evidence type="ECO:0000313" key="4">
    <source>
        <dbReference type="Proteomes" id="UP001175000"/>
    </source>
</evidence>
<dbReference type="Pfam" id="PF22788">
    <property type="entry name" value="COP9_hel_rpt"/>
    <property type="match status" value="1"/>
</dbReference>
<feature type="domain" description="COP9 signalosome complex subunit 3 N-terminal helical repeats" evidence="2">
    <location>
        <begin position="43"/>
        <end position="276"/>
    </location>
</feature>
<evidence type="ECO:0000256" key="1">
    <source>
        <dbReference type="ARBA" id="ARBA00022490"/>
    </source>
</evidence>
<dbReference type="InterPro" id="IPR050756">
    <property type="entry name" value="CSN3"/>
</dbReference>
<sequence>MDQYASVILAFPDGQDLSDVEYHRAARQHVQKIEKLVKDAADFGSQAAQLLEHIDPAVNSISYLAVLGGILQRERAPQTNITLLTSITRFLMTFDARQIRYAGTAFSNLLGFVGEGSLLPASVAVDLLATAILRIDPTGSMLTSHHLPLVRLALLTDSIEPALPVIEKDIVFFPGVRGSGDSRHLCDLQLSPSEYITPESGLTGKLKSSVVLQYDLLVAKCFIKRRAWQQAFDALERVISYPIKDQACSKIMTEAYNKWVLVGLLLNGKAPTLPTSVAASTRKAYSILGKPYTSIAEAFDLKTAEALKGEFESLGPQFWAEEGNLGLMNYVLAHYQRWMIVNLQKTYTKISLDHVRRLTQSAETGKELGTEAELLALLEDMTSGGMLNGRVEPAVGEKPAHLVFLAPAEELSEAGFATQMLQTAQRIKELGPIVKATNERLATTREYVRFLAREQKGGSKSIADFVGFDTQVEDEDLMTGIMTGH</sequence>
<dbReference type="PANTHER" id="PTHR10758:SF1">
    <property type="entry name" value="COP9 SIGNALOSOME COMPLEX SUBUNIT 3"/>
    <property type="match status" value="1"/>
</dbReference>
<evidence type="ECO:0000313" key="3">
    <source>
        <dbReference type="EMBL" id="KAK0614178.1"/>
    </source>
</evidence>
<keyword evidence="1" id="KW-0963">Cytoplasm</keyword>
<comment type="caution">
    <text evidence="3">The sequence shown here is derived from an EMBL/GenBank/DDBJ whole genome shotgun (WGS) entry which is preliminary data.</text>
</comment>
<proteinExistence type="predicted"/>
<accession>A0AA39WF03</accession>